<evidence type="ECO:0000256" key="2">
    <source>
        <dbReference type="ARBA" id="ARBA00022679"/>
    </source>
</evidence>
<dbReference type="PANTHER" id="PTHR20857:SF15">
    <property type="entry name" value="THIAMINE-PHOSPHATE SYNTHASE"/>
    <property type="match status" value="1"/>
</dbReference>
<dbReference type="InterPro" id="IPR034291">
    <property type="entry name" value="TMP_synthase"/>
</dbReference>
<comment type="pathway">
    <text evidence="1 9 11">Cofactor biosynthesis; thiamine diphosphate biosynthesis; thiamine phosphate from 4-amino-2-methyl-5-diphosphomethylpyrimidine and 4-methyl-5-(2-phosphoethyl)-thiazole: step 1/1.</text>
</comment>
<feature type="binding site" evidence="9">
    <location>
        <begin position="301"/>
        <end position="303"/>
    </location>
    <ligand>
        <name>2-[(2R,5Z)-2-carboxy-4-methylthiazol-5(2H)-ylidene]ethyl phosphate</name>
        <dbReference type="ChEBI" id="CHEBI:62899"/>
    </ligand>
</feature>
<protein>
    <recommendedName>
        <fullName evidence="9">Thiamine-phosphate synthase</fullName>
        <shortName evidence="9">TP synthase</shortName>
        <shortName evidence="9">TPS</shortName>
        <ecNumber evidence="9">2.5.1.3</ecNumber>
    </recommendedName>
    <alternativeName>
        <fullName evidence="9">Thiamine-phosphate pyrophosphorylase</fullName>
        <shortName evidence="9">TMP pyrophosphorylase</shortName>
        <shortName evidence="9">TMP-PPase</shortName>
    </alternativeName>
</protein>
<evidence type="ECO:0000256" key="8">
    <source>
        <dbReference type="ARBA" id="ARBA00047883"/>
    </source>
</evidence>
<comment type="caution">
    <text evidence="13">The sequence shown here is derived from an EMBL/GenBank/DDBJ whole genome shotgun (WGS) entry which is preliminary data.</text>
</comment>
<feature type="binding site" evidence="9">
    <location>
        <position position="256"/>
    </location>
    <ligand>
        <name>Mg(2+)</name>
        <dbReference type="ChEBI" id="CHEBI:18420"/>
    </ligand>
</feature>
<comment type="cofactor">
    <cofactor evidence="9">
        <name>Mg(2+)</name>
        <dbReference type="ChEBI" id="CHEBI:18420"/>
    </cofactor>
    <text evidence="9">Binds 1 Mg(2+) ion per subunit.</text>
</comment>
<evidence type="ECO:0000256" key="4">
    <source>
        <dbReference type="ARBA" id="ARBA00022842"/>
    </source>
</evidence>
<dbReference type="Gene3D" id="3.20.20.70">
    <property type="entry name" value="Aldolase class I"/>
    <property type="match status" value="1"/>
</dbReference>
<dbReference type="NCBIfam" id="TIGR00693">
    <property type="entry name" value="thiE"/>
    <property type="match status" value="1"/>
</dbReference>
<dbReference type="Pfam" id="PF02581">
    <property type="entry name" value="TMP-TENI"/>
    <property type="match status" value="1"/>
</dbReference>
<dbReference type="GO" id="GO:0004789">
    <property type="term" value="F:thiamine-phosphate diphosphorylase activity"/>
    <property type="evidence" value="ECO:0007669"/>
    <property type="project" value="UniProtKB-EC"/>
</dbReference>
<feature type="binding site" evidence="9">
    <location>
        <position position="237"/>
    </location>
    <ligand>
        <name>Mg(2+)</name>
        <dbReference type="ChEBI" id="CHEBI:18420"/>
    </ligand>
</feature>
<accession>A0ABS0Z796</accession>
<keyword evidence="2 9" id="KW-0808">Transferase</keyword>
<evidence type="ECO:0000259" key="12">
    <source>
        <dbReference type="Pfam" id="PF02581"/>
    </source>
</evidence>
<evidence type="ECO:0000256" key="3">
    <source>
        <dbReference type="ARBA" id="ARBA00022723"/>
    </source>
</evidence>
<keyword evidence="5 9" id="KW-0784">Thiamine biosynthesis</keyword>
<proteinExistence type="inferred from homology"/>
<feature type="binding site" evidence="9">
    <location>
        <position position="334"/>
    </location>
    <ligand>
        <name>2-[(2R,5Z)-2-carboxy-4-methylthiazol-5(2H)-ylidene]ethyl phosphate</name>
        <dbReference type="ChEBI" id="CHEBI:62899"/>
    </ligand>
</feature>
<dbReference type="InterPro" id="IPR036206">
    <property type="entry name" value="ThiamineP_synth_sf"/>
</dbReference>
<comment type="catalytic activity">
    <reaction evidence="8 9 10">
        <text>2-[(2R,5Z)-2-carboxy-4-methylthiazol-5(2H)-ylidene]ethyl phosphate + 4-amino-2-methyl-5-(diphosphooxymethyl)pyrimidine + 2 H(+) = thiamine phosphate + CO2 + diphosphate</text>
        <dbReference type="Rhea" id="RHEA:47844"/>
        <dbReference type="ChEBI" id="CHEBI:15378"/>
        <dbReference type="ChEBI" id="CHEBI:16526"/>
        <dbReference type="ChEBI" id="CHEBI:33019"/>
        <dbReference type="ChEBI" id="CHEBI:37575"/>
        <dbReference type="ChEBI" id="CHEBI:57841"/>
        <dbReference type="ChEBI" id="CHEBI:62899"/>
        <dbReference type="EC" id="2.5.1.3"/>
    </reaction>
</comment>
<dbReference type="RefSeq" id="WP_199460743.1">
    <property type="nucleotide sequence ID" value="NZ_JAEMUH010000002.1"/>
</dbReference>
<feature type="binding site" evidence="9">
    <location>
        <position position="236"/>
    </location>
    <ligand>
        <name>4-amino-2-methyl-5-(diphosphooxymethyl)pyrimidine</name>
        <dbReference type="ChEBI" id="CHEBI:57841"/>
    </ligand>
</feature>
<comment type="function">
    <text evidence="9">Condenses 4-methyl-5-(beta-hydroxyethyl)thiazole monophosphate (THZ-P) and 2-methyl-4-amino-5-hydroxymethyl pyrimidine pyrophosphate (HMP-PP) to form thiamine monophosphate (TMP).</text>
</comment>
<feature type="domain" description="Thiamine phosphate synthase/TenI" evidence="12">
    <location>
        <begin position="187"/>
        <end position="357"/>
    </location>
</feature>
<dbReference type="CDD" id="cd00564">
    <property type="entry name" value="TMP_TenI"/>
    <property type="match status" value="1"/>
</dbReference>
<dbReference type="HAMAP" id="MF_00097">
    <property type="entry name" value="TMP_synthase"/>
    <property type="match status" value="1"/>
</dbReference>
<comment type="catalytic activity">
    <reaction evidence="6 9 10">
        <text>4-methyl-5-(2-phosphooxyethyl)-thiazole + 4-amino-2-methyl-5-(diphosphooxymethyl)pyrimidine + H(+) = thiamine phosphate + diphosphate</text>
        <dbReference type="Rhea" id="RHEA:22328"/>
        <dbReference type="ChEBI" id="CHEBI:15378"/>
        <dbReference type="ChEBI" id="CHEBI:33019"/>
        <dbReference type="ChEBI" id="CHEBI:37575"/>
        <dbReference type="ChEBI" id="CHEBI:57841"/>
        <dbReference type="ChEBI" id="CHEBI:58296"/>
        <dbReference type="EC" id="2.5.1.3"/>
    </reaction>
</comment>
<name>A0ABS0Z796_9GAMM</name>
<dbReference type="EC" id="2.5.1.3" evidence="9"/>
<feature type="binding site" evidence="9">
    <location>
        <begin position="354"/>
        <end position="355"/>
    </location>
    <ligand>
        <name>2-[(2R,5Z)-2-carboxy-4-methylthiazol-5(2H)-ylidene]ethyl phosphate</name>
        <dbReference type="ChEBI" id="CHEBI:62899"/>
    </ligand>
</feature>
<evidence type="ECO:0000256" key="6">
    <source>
        <dbReference type="ARBA" id="ARBA00047334"/>
    </source>
</evidence>
<feature type="binding site" evidence="9">
    <location>
        <position position="304"/>
    </location>
    <ligand>
        <name>4-amino-2-methyl-5-(diphosphooxymethyl)pyrimidine</name>
        <dbReference type="ChEBI" id="CHEBI:57841"/>
    </ligand>
</feature>
<reference evidence="13 14" key="1">
    <citation type="submission" date="2020-12" db="EMBL/GenBank/DDBJ databases">
        <title>Comparative genome analysis of fungal antagonists Marinomonas ostreistagni 398 and M. spartinae 468.</title>
        <authorList>
            <person name="Fields J.L."/>
            <person name="Mavrodi O.V."/>
            <person name="Biber P.D."/>
            <person name="Indest K.J."/>
            <person name="Mavrodi D.V."/>
        </authorList>
    </citation>
    <scope>NUCLEOTIDE SEQUENCE [LARGE SCALE GENOMIC DNA]</scope>
    <source>
        <strain evidence="13 14">USM7</strain>
    </source>
</reference>
<dbReference type="Proteomes" id="UP000598488">
    <property type="component" value="Unassembled WGS sequence"/>
</dbReference>
<dbReference type="NCBIfam" id="NF002904">
    <property type="entry name" value="PRK03512.1"/>
    <property type="match status" value="1"/>
</dbReference>
<keyword evidence="3 9" id="KW-0479">Metal-binding</keyword>
<evidence type="ECO:0000256" key="5">
    <source>
        <dbReference type="ARBA" id="ARBA00022977"/>
    </source>
</evidence>
<evidence type="ECO:0000256" key="10">
    <source>
        <dbReference type="RuleBase" id="RU003826"/>
    </source>
</evidence>
<feature type="binding site" evidence="9">
    <location>
        <position position="275"/>
    </location>
    <ligand>
        <name>4-amino-2-methyl-5-(diphosphooxymethyl)pyrimidine</name>
        <dbReference type="ChEBI" id="CHEBI:57841"/>
    </ligand>
</feature>
<feature type="binding site" evidence="9">
    <location>
        <begin position="204"/>
        <end position="208"/>
    </location>
    <ligand>
        <name>4-amino-2-methyl-5-(diphosphooxymethyl)pyrimidine</name>
        <dbReference type="ChEBI" id="CHEBI:57841"/>
    </ligand>
</feature>
<evidence type="ECO:0000256" key="9">
    <source>
        <dbReference type="HAMAP-Rule" id="MF_00097"/>
    </source>
</evidence>
<evidence type="ECO:0000256" key="11">
    <source>
        <dbReference type="RuleBase" id="RU004253"/>
    </source>
</evidence>
<comment type="catalytic activity">
    <reaction evidence="7 9 10">
        <text>2-(2-carboxy-4-methylthiazol-5-yl)ethyl phosphate + 4-amino-2-methyl-5-(diphosphooxymethyl)pyrimidine + 2 H(+) = thiamine phosphate + CO2 + diphosphate</text>
        <dbReference type="Rhea" id="RHEA:47848"/>
        <dbReference type="ChEBI" id="CHEBI:15378"/>
        <dbReference type="ChEBI" id="CHEBI:16526"/>
        <dbReference type="ChEBI" id="CHEBI:33019"/>
        <dbReference type="ChEBI" id="CHEBI:37575"/>
        <dbReference type="ChEBI" id="CHEBI:57841"/>
        <dbReference type="ChEBI" id="CHEBI:62890"/>
        <dbReference type="EC" id="2.5.1.3"/>
    </reaction>
</comment>
<dbReference type="InterPro" id="IPR013785">
    <property type="entry name" value="Aldolase_TIM"/>
</dbReference>
<sequence>MTTTDVKQIAFRDAGFKSSVLDNTRHLGCRVLHSTTDEVQPPCHIETSQGGLTLTTTTETWQFVTELYASSSVYQALCQKHGQDNQITVQLPGQRIAHFQADKLTKINQNDLVVALACFIEQGYEHLDAMTLALAWLTQQARAAGAGWPEDRTWFPSTSFADDHVIAKGAEFSPIRKELFTLYPVVDTVEWLALVLEQGVTTTQLRIKDANDKDLRNKIQQAIALGEQFGAQVFINDYWQLAIELGAYGVHLGQEDIEVADLTAIQQAGLRLGISTHGYFEIMRAFNLKPSYIALGHIFPTVTKDMPSQPQGLTRLGQYVELINDAYPTVAIGGINAERLPKVKATGVDSIALVTAITRADDPKAATQALLKAVINDVQGDANAVVCE</sequence>
<dbReference type="SUPFAM" id="SSF51391">
    <property type="entry name" value="Thiamin phosphate synthase"/>
    <property type="match status" value="1"/>
</dbReference>
<evidence type="ECO:0000256" key="1">
    <source>
        <dbReference type="ARBA" id="ARBA00005165"/>
    </source>
</evidence>
<gene>
    <name evidence="9 13" type="primary">thiE</name>
    <name evidence="13" type="ORF">JHD44_02445</name>
</gene>
<keyword evidence="14" id="KW-1185">Reference proteome</keyword>
<keyword evidence="4 9" id="KW-0460">Magnesium</keyword>
<comment type="similarity">
    <text evidence="9 10">Belongs to the thiamine-phosphate synthase family.</text>
</comment>
<dbReference type="InterPro" id="IPR022998">
    <property type="entry name" value="ThiamineP_synth_TenI"/>
</dbReference>
<evidence type="ECO:0000256" key="7">
    <source>
        <dbReference type="ARBA" id="ARBA00047851"/>
    </source>
</evidence>
<organism evidence="13 14">
    <name type="scientific">Marinomonas ostreistagni</name>
    <dbReference type="NCBI Taxonomy" id="359209"/>
    <lineage>
        <taxon>Bacteria</taxon>
        <taxon>Pseudomonadati</taxon>
        <taxon>Pseudomonadota</taxon>
        <taxon>Gammaproteobacteria</taxon>
        <taxon>Oceanospirillales</taxon>
        <taxon>Oceanospirillaceae</taxon>
        <taxon>Marinomonas</taxon>
    </lineage>
</organism>
<dbReference type="EMBL" id="JAEMUH010000002">
    <property type="protein sequence ID" value="MBJ7549527.1"/>
    <property type="molecule type" value="Genomic_DNA"/>
</dbReference>
<dbReference type="PANTHER" id="PTHR20857">
    <property type="entry name" value="THIAMINE-PHOSPHATE PYROPHOSPHORYLASE"/>
    <property type="match status" value="1"/>
</dbReference>
<evidence type="ECO:0000313" key="13">
    <source>
        <dbReference type="EMBL" id="MBJ7549527.1"/>
    </source>
</evidence>
<evidence type="ECO:0000313" key="14">
    <source>
        <dbReference type="Proteomes" id="UP000598488"/>
    </source>
</evidence>